<dbReference type="GO" id="GO:0003700">
    <property type="term" value="F:DNA-binding transcription factor activity"/>
    <property type="evidence" value="ECO:0007669"/>
    <property type="project" value="InterPro"/>
</dbReference>
<feature type="domain" description="SIS" evidence="2">
    <location>
        <begin position="120"/>
        <end position="266"/>
    </location>
</feature>
<dbReference type="Gene3D" id="3.40.50.10490">
    <property type="entry name" value="Glucose-6-phosphate isomerase like protein, domain 1"/>
    <property type="match status" value="1"/>
</dbReference>
<dbReference type="GO" id="GO:1901135">
    <property type="term" value="P:carbohydrate derivative metabolic process"/>
    <property type="evidence" value="ECO:0007669"/>
    <property type="project" value="InterPro"/>
</dbReference>
<dbReference type="InterPro" id="IPR001347">
    <property type="entry name" value="SIS_dom"/>
</dbReference>
<dbReference type="Pfam" id="PF01418">
    <property type="entry name" value="HTH_6"/>
    <property type="match status" value="1"/>
</dbReference>
<evidence type="ECO:0000259" key="2">
    <source>
        <dbReference type="PROSITE" id="PS51464"/>
    </source>
</evidence>
<keyword evidence="4" id="KW-1185">Reference proteome</keyword>
<dbReference type="InterPro" id="IPR046348">
    <property type="entry name" value="SIS_dom_sf"/>
</dbReference>
<dbReference type="Pfam" id="PF01380">
    <property type="entry name" value="SIS"/>
    <property type="match status" value="1"/>
</dbReference>
<evidence type="ECO:0000313" key="4">
    <source>
        <dbReference type="Proteomes" id="UP000525389"/>
    </source>
</evidence>
<comment type="caution">
    <text evidence="3">The sequence shown here is derived from an EMBL/GenBank/DDBJ whole genome shotgun (WGS) entry which is preliminary data.</text>
</comment>
<dbReference type="PROSITE" id="PS51464">
    <property type="entry name" value="SIS"/>
    <property type="match status" value="1"/>
</dbReference>
<protein>
    <submittedName>
        <fullName evidence="3">DNA-binding MurR/RpiR family transcriptional regulator</fullName>
    </submittedName>
</protein>
<dbReference type="RefSeq" id="WP_184030707.1">
    <property type="nucleotide sequence ID" value="NZ_JACHFN010000012.1"/>
</dbReference>
<accession>A0A7W8GGZ6</accession>
<evidence type="ECO:0000313" key="3">
    <source>
        <dbReference type="EMBL" id="MBB5235482.1"/>
    </source>
</evidence>
<dbReference type="Proteomes" id="UP000525389">
    <property type="component" value="Unassembled WGS sequence"/>
</dbReference>
<dbReference type="PANTHER" id="PTHR30514:SF18">
    <property type="entry name" value="RPIR-FAMILY TRANSCRIPTIONAL REGULATOR"/>
    <property type="match status" value="1"/>
</dbReference>
<feature type="domain" description="HTH rpiR-type" evidence="1">
    <location>
        <begin position="7"/>
        <end position="83"/>
    </location>
</feature>
<dbReference type="InterPro" id="IPR009057">
    <property type="entry name" value="Homeodomain-like_sf"/>
</dbReference>
<organism evidence="3 4">
    <name type="scientific">Deinococcus budaensis</name>
    <dbReference type="NCBI Taxonomy" id="1665626"/>
    <lineage>
        <taxon>Bacteria</taxon>
        <taxon>Thermotogati</taxon>
        <taxon>Deinococcota</taxon>
        <taxon>Deinococci</taxon>
        <taxon>Deinococcales</taxon>
        <taxon>Deinococcaceae</taxon>
        <taxon>Deinococcus</taxon>
    </lineage>
</organism>
<reference evidence="3 4" key="1">
    <citation type="submission" date="2020-08" db="EMBL/GenBank/DDBJ databases">
        <title>Genomic Encyclopedia of Type Strains, Phase IV (KMG-IV): sequencing the most valuable type-strain genomes for metagenomic binning, comparative biology and taxonomic classification.</title>
        <authorList>
            <person name="Goeker M."/>
        </authorList>
    </citation>
    <scope>NUCLEOTIDE SEQUENCE [LARGE SCALE GENOMIC DNA]</scope>
    <source>
        <strain evidence="3 4">DSM 101791</strain>
    </source>
</reference>
<dbReference type="EMBL" id="JACHFN010000012">
    <property type="protein sequence ID" value="MBB5235482.1"/>
    <property type="molecule type" value="Genomic_DNA"/>
</dbReference>
<gene>
    <name evidence="3" type="ORF">HNQ09_002939</name>
</gene>
<dbReference type="InterPro" id="IPR036388">
    <property type="entry name" value="WH-like_DNA-bd_sf"/>
</dbReference>
<dbReference type="Gene3D" id="1.10.10.10">
    <property type="entry name" value="Winged helix-like DNA-binding domain superfamily/Winged helix DNA-binding domain"/>
    <property type="match status" value="1"/>
</dbReference>
<name>A0A7W8GGZ6_9DEIO</name>
<dbReference type="SUPFAM" id="SSF46689">
    <property type="entry name" value="Homeodomain-like"/>
    <property type="match status" value="1"/>
</dbReference>
<sequence>MTEIREGPSPLASLRAQRPLTATEGRIAAHLTQHWAELPLMSAAEVAQDLGVNPSSVTRFAQALGYRGYPDLQRAVRLELRARHAPAPLPAESQAAAHWARETAVFTALAAMPEAQLDRVAGRLAAARRVWVTGARGSAPAAAYAAHLWRGVRPDVHLLGGEAGADPERWLDAGPQDLLVAFTVRRYAQGTARLVQALGARGAALVLVTDGPAAPGARQAAEVLVLPAPGLGQVPKEAAEGRFVPLAAPASLSALLAAKLVDRVGTARLEAAERELGEQDVFAY</sequence>
<dbReference type="PROSITE" id="PS51071">
    <property type="entry name" value="HTH_RPIR"/>
    <property type="match status" value="1"/>
</dbReference>
<keyword evidence="3" id="KW-0238">DNA-binding</keyword>
<dbReference type="AlphaFoldDB" id="A0A7W8GGZ6"/>
<dbReference type="SUPFAM" id="SSF53697">
    <property type="entry name" value="SIS domain"/>
    <property type="match status" value="1"/>
</dbReference>
<dbReference type="GO" id="GO:0003677">
    <property type="term" value="F:DNA binding"/>
    <property type="evidence" value="ECO:0007669"/>
    <property type="project" value="UniProtKB-KW"/>
</dbReference>
<dbReference type="GO" id="GO:0097367">
    <property type="term" value="F:carbohydrate derivative binding"/>
    <property type="evidence" value="ECO:0007669"/>
    <property type="project" value="InterPro"/>
</dbReference>
<dbReference type="InterPro" id="IPR000281">
    <property type="entry name" value="HTH_RpiR"/>
</dbReference>
<proteinExistence type="predicted"/>
<evidence type="ECO:0000259" key="1">
    <source>
        <dbReference type="PROSITE" id="PS51071"/>
    </source>
</evidence>
<dbReference type="PANTHER" id="PTHR30514">
    <property type="entry name" value="GLUCOKINASE"/>
    <property type="match status" value="1"/>
</dbReference>
<dbReference type="InterPro" id="IPR047640">
    <property type="entry name" value="RpiR-like"/>
</dbReference>